<dbReference type="OrthoDB" id="9812325at2"/>
<dbReference type="RefSeq" id="WP_131925485.1">
    <property type="nucleotide sequence ID" value="NZ_SMAG01000006.1"/>
</dbReference>
<dbReference type="PROSITE" id="PS50042">
    <property type="entry name" value="CNMP_BINDING_3"/>
    <property type="match status" value="1"/>
</dbReference>
<dbReference type="PROSITE" id="PS51063">
    <property type="entry name" value="HTH_CRP_2"/>
    <property type="match status" value="1"/>
</dbReference>
<evidence type="ECO:0000259" key="6">
    <source>
        <dbReference type="PROSITE" id="PS51063"/>
    </source>
</evidence>
<proteinExistence type="predicted"/>
<evidence type="ECO:0000256" key="2">
    <source>
        <dbReference type="ARBA" id="ARBA00023125"/>
    </source>
</evidence>
<evidence type="ECO:0000256" key="1">
    <source>
        <dbReference type="ARBA" id="ARBA00023015"/>
    </source>
</evidence>
<evidence type="ECO:0000256" key="4">
    <source>
        <dbReference type="ARBA" id="ARBA00023163"/>
    </source>
</evidence>
<comment type="caution">
    <text evidence="7">The sequence shown here is derived from an EMBL/GenBank/DDBJ whole genome shotgun (WGS) entry which is preliminary data.</text>
</comment>
<keyword evidence="3" id="KW-0010">Activator</keyword>
<feature type="domain" description="HTH crp-type" evidence="6">
    <location>
        <begin position="139"/>
        <end position="210"/>
    </location>
</feature>
<evidence type="ECO:0000313" key="7">
    <source>
        <dbReference type="EMBL" id="TCS93617.1"/>
    </source>
</evidence>
<dbReference type="InterPro" id="IPR014710">
    <property type="entry name" value="RmlC-like_jellyroll"/>
</dbReference>
<dbReference type="Pfam" id="PF00027">
    <property type="entry name" value="cNMP_binding"/>
    <property type="match status" value="1"/>
</dbReference>
<dbReference type="SUPFAM" id="SSF46785">
    <property type="entry name" value="Winged helix' DNA-binding domain"/>
    <property type="match status" value="1"/>
</dbReference>
<dbReference type="GO" id="GO:0003700">
    <property type="term" value="F:DNA-binding transcription factor activity"/>
    <property type="evidence" value="ECO:0007669"/>
    <property type="project" value="TreeGrafter"/>
</dbReference>
<dbReference type="SUPFAM" id="SSF51206">
    <property type="entry name" value="cAMP-binding domain-like"/>
    <property type="match status" value="1"/>
</dbReference>
<keyword evidence="1" id="KW-0805">Transcription regulation</keyword>
<dbReference type="GO" id="GO:0003677">
    <property type="term" value="F:DNA binding"/>
    <property type="evidence" value="ECO:0007669"/>
    <property type="project" value="UniProtKB-KW"/>
</dbReference>
<dbReference type="InterPro" id="IPR036390">
    <property type="entry name" value="WH_DNA-bd_sf"/>
</dbReference>
<keyword evidence="2" id="KW-0238">DNA-binding</keyword>
<feature type="domain" description="Cyclic nucleotide-binding" evidence="5">
    <location>
        <begin position="42"/>
        <end position="108"/>
    </location>
</feature>
<evidence type="ECO:0000259" key="5">
    <source>
        <dbReference type="PROSITE" id="PS50042"/>
    </source>
</evidence>
<evidence type="ECO:0000256" key="3">
    <source>
        <dbReference type="ARBA" id="ARBA00023159"/>
    </source>
</evidence>
<keyword evidence="4" id="KW-0804">Transcription</keyword>
<dbReference type="PANTHER" id="PTHR24567">
    <property type="entry name" value="CRP FAMILY TRANSCRIPTIONAL REGULATORY PROTEIN"/>
    <property type="match status" value="1"/>
</dbReference>
<dbReference type="CDD" id="cd00038">
    <property type="entry name" value="CAP_ED"/>
    <property type="match status" value="1"/>
</dbReference>
<protein>
    <submittedName>
        <fullName evidence="7">CRP/FNR family transcriptional regulator</fullName>
    </submittedName>
</protein>
<sequence length="210" mass="24249">MDSNTPLSFFPAPIVHNWLHHKPRKSLKKGEYIMSPTDEKRVYLLTEGTAQLFHIHPDGKECVIDLLKPGEAIGLLEIFSEREAKRFARALTPVEVIPLLTTEVKQVITDHPSLAFQLLHYVTEQLEETIDILEQVAYGKVEERLLFLLYKLTSTAESKEGYSLLPDYLTHRDLAGMIASTRETVTFIMNKWLHEGVIMEKEHRLWIKKN</sequence>
<dbReference type="Proteomes" id="UP000294937">
    <property type="component" value="Unassembled WGS sequence"/>
</dbReference>
<dbReference type="Gene3D" id="2.60.120.10">
    <property type="entry name" value="Jelly Rolls"/>
    <property type="match status" value="1"/>
</dbReference>
<accession>A0A4V2UUY6</accession>
<name>A0A4V2UUY6_9BACL</name>
<gene>
    <name evidence="7" type="ORF">EDD58_10650</name>
</gene>
<dbReference type="GO" id="GO:0005829">
    <property type="term" value="C:cytosol"/>
    <property type="evidence" value="ECO:0007669"/>
    <property type="project" value="TreeGrafter"/>
</dbReference>
<organism evidence="7 8">
    <name type="scientific">Hazenella coriacea</name>
    <dbReference type="NCBI Taxonomy" id="1179467"/>
    <lineage>
        <taxon>Bacteria</taxon>
        <taxon>Bacillati</taxon>
        <taxon>Bacillota</taxon>
        <taxon>Bacilli</taxon>
        <taxon>Bacillales</taxon>
        <taxon>Thermoactinomycetaceae</taxon>
        <taxon>Hazenella</taxon>
    </lineage>
</organism>
<dbReference type="InterPro" id="IPR050397">
    <property type="entry name" value="Env_Response_Regulators"/>
</dbReference>
<dbReference type="Pfam" id="PF13545">
    <property type="entry name" value="HTH_Crp_2"/>
    <property type="match status" value="1"/>
</dbReference>
<dbReference type="AlphaFoldDB" id="A0A4V2UUY6"/>
<keyword evidence="8" id="KW-1185">Reference proteome</keyword>
<dbReference type="EMBL" id="SMAG01000006">
    <property type="protein sequence ID" value="TCS93617.1"/>
    <property type="molecule type" value="Genomic_DNA"/>
</dbReference>
<dbReference type="PANTHER" id="PTHR24567:SF28">
    <property type="entry name" value="LISTERIOLYSIN REGULATORY PROTEIN"/>
    <property type="match status" value="1"/>
</dbReference>
<reference evidence="7 8" key="1">
    <citation type="submission" date="2019-03" db="EMBL/GenBank/DDBJ databases">
        <title>Genomic Encyclopedia of Type Strains, Phase IV (KMG-IV): sequencing the most valuable type-strain genomes for metagenomic binning, comparative biology and taxonomic classification.</title>
        <authorList>
            <person name="Goeker M."/>
        </authorList>
    </citation>
    <scope>NUCLEOTIDE SEQUENCE [LARGE SCALE GENOMIC DNA]</scope>
    <source>
        <strain evidence="7 8">DSM 45707</strain>
    </source>
</reference>
<dbReference type="InterPro" id="IPR018490">
    <property type="entry name" value="cNMP-bd_dom_sf"/>
</dbReference>
<dbReference type="InterPro" id="IPR012318">
    <property type="entry name" value="HTH_CRP"/>
</dbReference>
<evidence type="ECO:0000313" key="8">
    <source>
        <dbReference type="Proteomes" id="UP000294937"/>
    </source>
</evidence>
<dbReference type="InterPro" id="IPR000595">
    <property type="entry name" value="cNMP-bd_dom"/>
</dbReference>